<evidence type="ECO:0000313" key="2">
    <source>
        <dbReference type="EMBL" id="ONG53583.1"/>
    </source>
</evidence>
<proteinExistence type="predicted"/>
<sequence length="111" mass="11401">MTVAAAAAVAILAGGGAAKADILVQNTASKAVWLTLYDGFGRAVMSRCLATHASHAARTETGSAVYVRGEMKERTDCSGRTLQDTGRGATIVTGASTTKIFVESGGRLLVR</sequence>
<feature type="chain" id="PRO_5013160784" evidence="1">
    <location>
        <begin position="21"/>
        <end position="111"/>
    </location>
</feature>
<dbReference type="RefSeq" id="WP_076957526.1">
    <property type="nucleotide sequence ID" value="NZ_MLCO01000095.1"/>
</dbReference>
<dbReference type="EMBL" id="MLCO01000095">
    <property type="protein sequence ID" value="ONG53583.1"/>
    <property type="molecule type" value="Genomic_DNA"/>
</dbReference>
<name>A0A1V2H4X3_9PROT</name>
<keyword evidence="3" id="KW-1185">Reference proteome</keyword>
<organism evidence="2 3">
    <name type="scientific">Teichococcus deserti</name>
    <dbReference type="NCBI Taxonomy" id="1817963"/>
    <lineage>
        <taxon>Bacteria</taxon>
        <taxon>Pseudomonadati</taxon>
        <taxon>Pseudomonadota</taxon>
        <taxon>Alphaproteobacteria</taxon>
        <taxon>Acetobacterales</taxon>
        <taxon>Roseomonadaceae</taxon>
        <taxon>Roseomonas</taxon>
    </lineage>
</organism>
<dbReference type="AlphaFoldDB" id="A0A1V2H4X3"/>
<reference evidence="2 3" key="1">
    <citation type="submission" date="2016-10" db="EMBL/GenBank/DDBJ databases">
        <title>Draft Genome sequence of Roseomonas sp. strain M3.</title>
        <authorList>
            <person name="Subhash Y."/>
            <person name="Lee S."/>
        </authorList>
    </citation>
    <scope>NUCLEOTIDE SEQUENCE [LARGE SCALE GENOMIC DNA]</scope>
    <source>
        <strain evidence="2 3">M3</strain>
    </source>
</reference>
<protein>
    <submittedName>
        <fullName evidence="2">Uncharacterized protein</fullName>
    </submittedName>
</protein>
<evidence type="ECO:0000313" key="3">
    <source>
        <dbReference type="Proteomes" id="UP000188879"/>
    </source>
</evidence>
<evidence type="ECO:0000256" key="1">
    <source>
        <dbReference type="SAM" id="SignalP"/>
    </source>
</evidence>
<keyword evidence="1" id="KW-0732">Signal</keyword>
<feature type="signal peptide" evidence="1">
    <location>
        <begin position="1"/>
        <end position="20"/>
    </location>
</feature>
<dbReference type="Proteomes" id="UP000188879">
    <property type="component" value="Unassembled WGS sequence"/>
</dbReference>
<gene>
    <name evidence="2" type="ORF">BKE38_11650</name>
</gene>
<accession>A0A1V2H4X3</accession>
<comment type="caution">
    <text evidence="2">The sequence shown here is derived from an EMBL/GenBank/DDBJ whole genome shotgun (WGS) entry which is preliminary data.</text>
</comment>